<evidence type="ECO:0000313" key="1">
    <source>
        <dbReference type="EMBL" id="CAD9481674.1"/>
    </source>
</evidence>
<evidence type="ECO:0008006" key="2">
    <source>
        <dbReference type="Google" id="ProtNLM"/>
    </source>
</evidence>
<dbReference type="InterPro" id="IPR053259">
    <property type="entry name" value="Golvesin-related_Golgi"/>
</dbReference>
<protein>
    <recommendedName>
        <fullName evidence="2">Sulfotransferase domain-containing protein</fullName>
    </recommendedName>
</protein>
<dbReference type="AlphaFoldDB" id="A0A7S2H6D2"/>
<name>A0A7S2H6D2_9STRA</name>
<dbReference type="Gene3D" id="3.40.50.300">
    <property type="entry name" value="P-loop containing nucleotide triphosphate hydrolases"/>
    <property type="match status" value="1"/>
</dbReference>
<proteinExistence type="predicted"/>
<dbReference type="EMBL" id="HBGV01006236">
    <property type="protein sequence ID" value="CAD9481674.1"/>
    <property type="molecule type" value="Transcribed_RNA"/>
</dbReference>
<organism evidence="1">
    <name type="scientific">Helicotheca tamesis</name>
    <dbReference type="NCBI Taxonomy" id="374047"/>
    <lineage>
        <taxon>Eukaryota</taxon>
        <taxon>Sar</taxon>
        <taxon>Stramenopiles</taxon>
        <taxon>Ochrophyta</taxon>
        <taxon>Bacillariophyta</taxon>
        <taxon>Mediophyceae</taxon>
        <taxon>Lithodesmiophycidae</taxon>
        <taxon>Lithodesmiales</taxon>
        <taxon>Lithodesmiaceae</taxon>
        <taxon>Helicotheca</taxon>
    </lineage>
</organism>
<gene>
    <name evidence="1" type="ORF">HTAM1171_LOCUS3777</name>
</gene>
<dbReference type="PANTHER" id="PTHR32301">
    <property type="entry name" value="COUNTIN RECEPTOR CNR3-RELATED"/>
    <property type="match status" value="1"/>
</dbReference>
<accession>A0A7S2H6D2</accession>
<reference evidence="1" key="1">
    <citation type="submission" date="2021-01" db="EMBL/GenBank/DDBJ databases">
        <authorList>
            <person name="Corre E."/>
            <person name="Pelletier E."/>
            <person name="Niang G."/>
            <person name="Scheremetjew M."/>
            <person name="Finn R."/>
            <person name="Kale V."/>
            <person name="Holt S."/>
            <person name="Cochrane G."/>
            <person name="Meng A."/>
            <person name="Brown T."/>
            <person name="Cohen L."/>
        </authorList>
    </citation>
    <scope>NUCLEOTIDE SEQUENCE</scope>
    <source>
        <strain evidence="1">CCMP826</strain>
    </source>
</reference>
<sequence>MHPSKRIKRVALLASLATIGFILLQESITSIDIARKTSLPDDVATDIEDVTDPLKSTDTAVFWHIPKDSGSSMKAYYACMGLVEASDMSQREGHDHDKNLQVWELNGHKFVNVDTTREDGMLRAKNLGLPESGLADVVFTMFPRAASKVFNPEHEGRLFAFFRHPVDRAVSLFYYRQVAEWEERLGVYRPDFAEMKIEDWILGEKSLDQETNFMVRMLINNHVDPITEADFENAKEILHAKVLVGLVSKMEESVNRFDTYFGWNENEKREECLDHWVRNGTNKNTHKKLREGSEAWKKLERMNDYDVRLYEYAVQLFEEQGRVFERSGKVGHKQTVSSTY</sequence>
<dbReference type="PANTHER" id="PTHR32301:SF6">
    <property type="entry name" value="GOLVESIN-RELATED"/>
    <property type="match status" value="1"/>
</dbReference>
<dbReference type="InterPro" id="IPR027417">
    <property type="entry name" value="P-loop_NTPase"/>
</dbReference>